<dbReference type="CDD" id="cd00156">
    <property type="entry name" value="REC"/>
    <property type="match status" value="1"/>
</dbReference>
<dbReference type="CDD" id="cd18774">
    <property type="entry name" value="PDC2_HK_sensor"/>
    <property type="match status" value="1"/>
</dbReference>
<accession>A0ABQ3G0Q4</accession>
<feature type="domain" description="Histidine kinase" evidence="13">
    <location>
        <begin position="394"/>
        <end position="607"/>
    </location>
</feature>
<dbReference type="InterPro" id="IPR011006">
    <property type="entry name" value="CheY-like_superfamily"/>
</dbReference>
<evidence type="ECO:0000259" key="14">
    <source>
        <dbReference type="PROSITE" id="PS50110"/>
    </source>
</evidence>
<dbReference type="SMART" id="SM00304">
    <property type="entry name" value="HAMP"/>
    <property type="match status" value="1"/>
</dbReference>
<dbReference type="Gene3D" id="3.30.450.20">
    <property type="entry name" value="PAS domain"/>
    <property type="match status" value="1"/>
</dbReference>
<dbReference type="InterPro" id="IPR036890">
    <property type="entry name" value="HATPase_C_sf"/>
</dbReference>
<dbReference type="PRINTS" id="PR00344">
    <property type="entry name" value="BCTRLSENSOR"/>
</dbReference>
<dbReference type="Pfam" id="PF02518">
    <property type="entry name" value="HATPase_c"/>
    <property type="match status" value="1"/>
</dbReference>
<feature type="transmembrane region" description="Helical" evidence="12">
    <location>
        <begin position="23"/>
        <end position="47"/>
    </location>
</feature>
<dbReference type="SUPFAM" id="SSF47384">
    <property type="entry name" value="Homodimeric domain of signal transducing histidine kinase"/>
    <property type="match status" value="1"/>
</dbReference>
<dbReference type="CDD" id="cd06225">
    <property type="entry name" value="HAMP"/>
    <property type="match status" value="1"/>
</dbReference>
<evidence type="ECO:0000256" key="6">
    <source>
        <dbReference type="ARBA" id="ARBA00022679"/>
    </source>
</evidence>
<dbReference type="Proteomes" id="UP000626210">
    <property type="component" value="Unassembled WGS sequence"/>
</dbReference>
<dbReference type="SMART" id="SM00448">
    <property type="entry name" value="REC"/>
    <property type="match status" value="1"/>
</dbReference>
<evidence type="ECO:0000313" key="16">
    <source>
        <dbReference type="EMBL" id="GHC81080.1"/>
    </source>
</evidence>
<evidence type="ECO:0000256" key="1">
    <source>
        <dbReference type="ARBA" id="ARBA00000085"/>
    </source>
</evidence>
<dbReference type="GO" id="GO:0016301">
    <property type="term" value="F:kinase activity"/>
    <property type="evidence" value="ECO:0007669"/>
    <property type="project" value="UniProtKB-KW"/>
</dbReference>
<feature type="domain" description="HAMP" evidence="15">
    <location>
        <begin position="316"/>
        <end position="368"/>
    </location>
</feature>
<evidence type="ECO:0000313" key="17">
    <source>
        <dbReference type="Proteomes" id="UP000626210"/>
    </source>
</evidence>
<dbReference type="PANTHER" id="PTHR43047">
    <property type="entry name" value="TWO-COMPONENT HISTIDINE PROTEIN KINASE"/>
    <property type="match status" value="1"/>
</dbReference>
<gene>
    <name evidence="16" type="ORF">GCM10007320_23230</name>
</gene>
<dbReference type="InterPro" id="IPR003660">
    <property type="entry name" value="HAMP_dom"/>
</dbReference>
<evidence type="ECO:0000256" key="5">
    <source>
        <dbReference type="ARBA" id="ARBA00022553"/>
    </source>
</evidence>
<dbReference type="Gene3D" id="3.30.565.10">
    <property type="entry name" value="Histidine kinase-like ATPase, C-terminal domain"/>
    <property type="match status" value="1"/>
</dbReference>
<evidence type="ECO:0000256" key="9">
    <source>
        <dbReference type="ARBA" id="ARBA00022989"/>
    </source>
</evidence>
<keyword evidence="9 12" id="KW-1133">Transmembrane helix</keyword>
<reference evidence="17" key="1">
    <citation type="journal article" date="2019" name="Int. J. Syst. Evol. Microbiol.">
        <title>The Global Catalogue of Microorganisms (GCM) 10K type strain sequencing project: providing services to taxonomists for standard genome sequencing and annotation.</title>
        <authorList>
            <consortium name="The Broad Institute Genomics Platform"/>
            <consortium name="The Broad Institute Genome Sequencing Center for Infectious Disease"/>
            <person name="Wu L."/>
            <person name="Ma J."/>
        </authorList>
    </citation>
    <scope>NUCLEOTIDE SEQUENCE [LARGE SCALE GENOMIC DNA]</scope>
    <source>
        <strain evidence="17">KCTC 23314</strain>
    </source>
</reference>
<comment type="catalytic activity">
    <reaction evidence="1">
        <text>ATP + protein L-histidine = ADP + protein N-phospho-L-histidine.</text>
        <dbReference type="EC" id="2.7.13.3"/>
    </reaction>
</comment>
<feature type="domain" description="Response regulatory" evidence="14">
    <location>
        <begin position="628"/>
        <end position="742"/>
    </location>
</feature>
<dbReference type="CDD" id="cd00082">
    <property type="entry name" value="HisKA"/>
    <property type="match status" value="1"/>
</dbReference>
<dbReference type="SUPFAM" id="SSF158472">
    <property type="entry name" value="HAMP domain-like"/>
    <property type="match status" value="1"/>
</dbReference>
<evidence type="ECO:0000256" key="4">
    <source>
        <dbReference type="ARBA" id="ARBA00022475"/>
    </source>
</evidence>
<dbReference type="PROSITE" id="PS50885">
    <property type="entry name" value="HAMP"/>
    <property type="match status" value="1"/>
</dbReference>
<dbReference type="SMART" id="SM00387">
    <property type="entry name" value="HATPase_c"/>
    <property type="match status" value="1"/>
</dbReference>
<dbReference type="InterPro" id="IPR005467">
    <property type="entry name" value="His_kinase_dom"/>
</dbReference>
<evidence type="ECO:0000256" key="8">
    <source>
        <dbReference type="ARBA" id="ARBA00022777"/>
    </source>
</evidence>
<dbReference type="SMART" id="SM00388">
    <property type="entry name" value="HisKA"/>
    <property type="match status" value="1"/>
</dbReference>
<evidence type="ECO:0000259" key="15">
    <source>
        <dbReference type="PROSITE" id="PS50885"/>
    </source>
</evidence>
<dbReference type="RefSeq" id="WP_189687098.1">
    <property type="nucleotide sequence ID" value="NZ_BMYK01000005.1"/>
</dbReference>
<dbReference type="InterPro" id="IPR004358">
    <property type="entry name" value="Sig_transdc_His_kin-like_C"/>
</dbReference>
<dbReference type="PROSITE" id="PS50110">
    <property type="entry name" value="RESPONSE_REGULATORY"/>
    <property type="match status" value="1"/>
</dbReference>
<organism evidence="16 17">
    <name type="scientific">Pseudorhodoferax aquiterrae</name>
    <dbReference type="NCBI Taxonomy" id="747304"/>
    <lineage>
        <taxon>Bacteria</taxon>
        <taxon>Pseudomonadati</taxon>
        <taxon>Pseudomonadota</taxon>
        <taxon>Betaproteobacteria</taxon>
        <taxon>Burkholderiales</taxon>
        <taxon>Comamonadaceae</taxon>
    </lineage>
</organism>
<dbReference type="InterPro" id="IPR003594">
    <property type="entry name" value="HATPase_dom"/>
</dbReference>
<evidence type="ECO:0000256" key="10">
    <source>
        <dbReference type="ARBA" id="ARBA00023136"/>
    </source>
</evidence>
<evidence type="ECO:0000256" key="12">
    <source>
        <dbReference type="SAM" id="Phobius"/>
    </source>
</evidence>
<keyword evidence="6" id="KW-0808">Transferase</keyword>
<keyword evidence="10 12" id="KW-0472">Membrane</keyword>
<dbReference type="PANTHER" id="PTHR43047:SF9">
    <property type="entry name" value="HISTIDINE KINASE"/>
    <property type="match status" value="1"/>
</dbReference>
<feature type="modified residue" description="4-aspartylphosphate" evidence="11">
    <location>
        <position position="676"/>
    </location>
</feature>
<keyword evidence="7 12" id="KW-0812">Transmembrane</keyword>
<dbReference type="EC" id="2.7.13.3" evidence="3"/>
<evidence type="ECO:0000256" key="2">
    <source>
        <dbReference type="ARBA" id="ARBA00004651"/>
    </source>
</evidence>
<comment type="caution">
    <text evidence="16">The sequence shown here is derived from an EMBL/GenBank/DDBJ whole genome shotgun (WGS) entry which is preliminary data.</text>
</comment>
<dbReference type="Pfam" id="PF00072">
    <property type="entry name" value="Response_reg"/>
    <property type="match status" value="1"/>
</dbReference>
<keyword evidence="5 11" id="KW-0597">Phosphoprotein</keyword>
<dbReference type="EMBL" id="BMYK01000005">
    <property type="protein sequence ID" value="GHC81080.1"/>
    <property type="molecule type" value="Genomic_DNA"/>
</dbReference>
<dbReference type="InterPro" id="IPR033479">
    <property type="entry name" value="dCache_1"/>
</dbReference>
<dbReference type="Pfam" id="PF00672">
    <property type="entry name" value="HAMP"/>
    <property type="match status" value="1"/>
</dbReference>
<keyword evidence="4" id="KW-1003">Cell membrane</keyword>
<dbReference type="InterPro" id="IPR036097">
    <property type="entry name" value="HisK_dim/P_sf"/>
</dbReference>
<dbReference type="Pfam" id="PF02743">
    <property type="entry name" value="dCache_1"/>
    <property type="match status" value="1"/>
</dbReference>
<dbReference type="SUPFAM" id="SSF52172">
    <property type="entry name" value="CheY-like"/>
    <property type="match status" value="1"/>
</dbReference>
<evidence type="ECO:0000256" key="11">
    <source>
        <dbReference type="PROSITE-ProRule" id="PRU00169"/>
    </source>
</evidence>
<keyword evidence="17" id="KW-1185">Reference proteome</keyword>
<dbReference type="PROSITE" id="PS50109">
    <property type="entry name" value="HIS_KIN"/>
    <property type="match status" value="1"/>
</dbReference>
<protein>
    <recommendedName>
        <fullName evidence="3">histidine kinase</fullName>
        <ecNumber evidence="3">2.7.13.3</ecNumber>
    </recommendedName>
</protein>
<dbReference type="Gene3D" id="6.10.340.10">
    <property type="match status" value="1"/>
</dbReference>
<dbReference type="InterPro" id="IPR001789">
    <property type="entry name" value="Sig_transdc_resp-reg_receiver"/>
</dbReference>
<evidence type="ECO:0000259" key="13">
    <source>
        <dbReference type="PROSITE" id="PS50109"/>
    </source>
</evidence>
<proteinExistence type="predicted"/>
<name>A0ABQ3G0Q4_9BURK</name>
<dbReference type="Pfam" id="PF00512">
    <property type="entry name" value="HisKA"/>
    <property type="match status" value="1"/>
</dbReference>
<evidence type="ECO:0000256" key="7">
    <source>
        <dbReference type="ARBA" id="ARBA00022692"/>
    </source>
</evidence>
<dbReference type="SUPFAM" id="SSF55874">
    <property type="entry name" value="ATPase domain of HSP90 chaperone/DNA topoisomerase II/histidine kinase"/>
    <property type="match status" value="1"/>
</dbReference>
<dbReference type="Gene3D" id="1.10.287.130">
    <property type="match status" value="1"/>
</dbReference>
<sequence length="745" mass="80089">MPTAGSTERRWPGWWRSALGRRYALAFSLLVCLPLLAYAALSATLVYRQQREALAAVQAAQAGAAAVRIQQFLQAIELQLGWLAALPWTQDAAPQRRLDVLRALRQTQAITDIALIDGNGRERVAESRLELSRIDSMADRAASPAFSGARQRRGTYFGDVNFRKGSEPFMTVAVAGPGEAAGVAIAEVGLKYIWDVVSKIRIGDAGIVYVVDPAGRLIAHPDINLVLRNTDLSRTLQVFEAHRGSGGMSPPLRMVGTRGEPVLASSVVLAPLGWRVVVEQGLQEADAPMWANVRSALWVAAVGLLAALSAALWSAWRIARPVHELARGAERIGAGQLTHRIALRSGDELERLGACFNAMAAQLQASHDDLGRQVEDRTRELSDANRAKSRLLAAASHDLRQPLHALNLMVGQLRLDPDLAERQRLGQRVDQAIASINALFDGLLDVSKLDAGVIRPQVEAFPVQRLLDRMDVAHSAAARAKGLELRIRAHGAWICSDPLLLERVLGNLVGNAVRYTRSGAVLLGCRRMRSGLRIAVWDTGIGIAPDKQARIFEEFYRIAPQDGAADGGLGLGLSIVAGLAEVLGHQVAVRSIPGRGSCFAITVPEVARPVQAAAPAPVPGLDALQGRRVLVMDNDPQVLESTARLLEAWGCHVYAAPGMSGGISCPANGIELLLVDMRLDDGEDGIGAVARLRRRLGRDVPALVMTGDVSVATRECIAASGLPMLEKPAPPLRLRSALTRLLQRD</sequence>
<keyword evidence="8 16" id="KW-0418">Kinase</keyword>
<comment type="subcellular location">
    <subcellularLocation>
        <location evidence="2">Cell membrane</location>
        <topology evidence="2">Multi-pass membrane protein</topology>
    </subcellularLocation>
</comment>
<dbReference type="Gene3D" id="3.40.50.2300">
    <property type="match status" value="1"/>
</dbReference>
<dbReference type="InterPro" id="IPR003661">
    <property type="entry name" value="HisK_dim/P_dom"/>
</dbReference>
<evidence type="ECO:0000256" key="3">
    <source>
        <dbReference type="ARBA" id="ARBA00012438"/>
    </source>
</evidence>